<accession>A0A0R3QW43</accession>
<evidence type="ECO:0000313" key="1">
    <source>
        <dbReference type="EMBL" id="VDO33856.1"/>
    </source>
</evidence>
<sequence>MVEGGVMRMPTPPLLTHNNREFVDFEKSNEVDQRAETFGTVEAFLNKYADPKLATPIKTVPLQILESNFIIYASQL</sequence>
<gene>
    <name evidence="1" type="ORF">BTMF_LOCUS9979</name>
</gene>
<reference evidence="1 2" key="2">
    <citation type="submission" date="2018-11" db="EMBL/GenBank/DDBJ databases">
        <authorList>
            <consortium name="Pathogen Informatics"/>
        </authorList>
    </citation>
    <scope>NUCLEOTIDE SEQUENCE [LARGE SCALE GENOMIC DNA]</scope>
</reference>
<organism evidence="3">
    <name type="scientific">Brugia timori</name>
    <dbReference type="NCBI Taxonomy" id="42155"/>
    <lineage>
        <taxon>Eukaryota</taxon>
        <taxon>Metazoa</taxon>
        <taxon>Ecdysozoa</taxon>
        <taxon>Nematoda</taxon>
        <taxon>Chromadorea</taxon>
        <taxon>Rhabditida</taxon>
        <taxon>Spirurina</taxon>
        <taxon>Spiruromorpha</taxon>
        <taxon>Filarioidea</taxon>
        <taxon>Onchocercidae</taxon>
        <taxon>Brugia</taxon>
    </lineage>
</organism>
<dbReference type="Proteomes" id="UP000280834">
    <property type="component" value="Unassembled WGS sequence"/>
</dbReference>
<dbReference type="AlphaFoldDB" id="A0A0R3QW43"/>
<evidence type="ECO:0000313" key="3">
    <source>
        <dbReference type="WBParaSite" id="BTMF_0001195101-mRNA-1"/>
    </source>
</evidence>
<reference evidence="3" key="1">
    <citation type="submission" date="2017-02" db="UniProtKB">
        <authorList>
            <consortium name="WormBaseParasite"/>
        </authorList>
    </citation>
    <scope>IDENTIFICATION</scope>
</reference>
<proteinExistence type="predicted"/>
<name>A0A0R3QW43_9BILA</name>
<protein>
    <submittedName>
        <fullName evidence="1 3">Uncharacterized protein</fullName>
    </submittedName>
</protein>
<dbReference type="EMBL" id="UZAG01017274">
    <property type="protein sequence ID" value="VDO33856.1"/>
    <property type="molecule type" value="Genomic_DNA"/>
</dbReference>
<dbReference type="WBParaSite" id="BTMF_0001195101-mRNA-1">
    <property type="protein sequence ID" value="BTMF_0001195101-mRNA-1"/>
    <property type="gene ID" value="BTMF_0001195101"/>
</dbReference>
<evidence type="ECO:0000313" key="2">
    <source>
        <dbReference type="Proteomes" id="UP000280834"/>
    </source>
</evidence>
<dbReference type="STRING" id="42155.A0A0R3QW43"/>
<keyword evidence="2" id="KW-1185">Reference proteome</keyword>